<evidence type="ECO:0000313" key="1">
    <source>
        <dbReference type="EMBL" id="MCG7944993.1"/>
    </source>
</evidence>
<organism evidence="1 2">
    <name type="scientific">Candidatus Thiodiazotropha taylori</name>
    <dbReference type="NCBI Taxonomy" id="2792791"/>
    <lineage>
        <taxon>Bacteria</taxon>
        <taxon>Pseudomonadati</taxon>
        <taxon>Pseudomonadota</taxon>
        <taxon>Gammaproteobacteria</taxon>
        <taxon>Chromatiales</taxon>
        <taxon>Sedimenticolaceae</taxon>
        <taxon>Candidatus Thiodiazotropha</taxon>
    </lineage>
</organism>
<reference evidence="1" key="1">
    <citation type="journal article" date="2021" name="Proc. Natl. Acad. Sci. U.S.A.">
        <title>Global biogeography of chemosynthetic symbionts reveals both localized and globally distributed symbiont groups. .</title>
        <authorList>
            <person name="Osvatic J.T."/>
            <person name="Wilkins L.G.E."/>
            <person name="Leibrecht L."/>
            <person name="Leray M."/>
            <person name="Zauner S."/>
            <person name="Polzin J."/>
            <person name="Camacho Y."/>
            <person name="Gros O."/>
            <person name="van Gils J.A."/>
            <person name="Eisen J.A."/>
            <person name="Petersen J.M."/>
            <person name="Yuen B."/>
        </authorList>
    </citation>
    <scope>NUCLEOTIDE SEQUENCE</scope>
    <source>
        <strain evidence="1">MAGclacostrist064TRANS</strain>
    </source>
</reference>
<evidence type="ECO:0000313" key="2">
    <source>
        <dbReference type="Proteomes" id="UP000886667"/>
    </source>
</evidence>
<comment type="caution">
    <text evidence="1">The sequence shown here is derived from an EMBL/GenBank/DDBJ whole genome shotgun (WGS) entry which is preliminary data.</text>
</comment>
<proteinExistence type="predicted"/>
<sequence>MHSFSKQCVGAHQLVKKSSLNAFAKTAFELSKLEENKEIFGTAKDDPSWSPQCFGSAVEFLAENFFEHYGHVFNLVFVRSIDDWNTADKDRGIDHIAQSLKSKRYGSRQSKEGSPVYIQTKGVLDPRHVHMTNDGSRIMNFYGHAQGRAGSEGTYYQSRYVLFTLAKGLHYILEQNTYNMIEVINGTRIKKMIDKDEVFFNKLRSKLDVEEVTTSNPTQDPEFITINS</sequence>
<dbReference type="Proteomes" id="UP000886667">
    <property type="component" value="Unassembled WGS sequence"/>
</dbReference>
<dbReference type="AlphaFoldDB" id="A0A9E4N3M1"/>
<accession>A0A9E4N3M1</accession>
<gene>
    <name evidence="1" type="ORF">JAZ07_01450</name>
</gene>
<name>A0A9E4N3M1_9GAMM</name>
<dbReference type="EMBL" id="JAEPCM010000016">
    <property type="protein sequence ID" value="MCG7944993.1"/>
    <property type="molecule type" value="Genomic_DNA"/>
</dbReference>
<protein>
    <submittedName>
        <fullName evidence="1">Uncharacterized protein</fullName>
    </submittedName>
</protein>